<organism evidence="10 11">
    <name type="scientific">Candidatus Mailhella merdigallinarum</name>
    <dbReference type="NCBI Taxonomy" id="2838658"/>
    <lineage>
        <taxon>Bacteria</taxon>
        <taxon>Pseudomonadati</taxon>
        <taxon>Thermodesulfobacteriota</taxon>
        <taxon>Desulfovibrionia</taxon>
        <taxon>Desulfovibrionales</taxon>
        <taxon>Desulfovibrionaceae</taxon>
        <taxon>Mailhella</taxon>
    </lineage>
</organism>
<comment type="subunit">
    <text evidence="8">Homodimer.</text>
</comment>
<accession>A0A9D2HFE8</accession>
<feature type="active site" description="Proton acceptor" evidence="8">
    <location>
        <position position="224"/>
    </location>
</feature>
<dbReference type="AlphaFoldDB" id="A0A9D2HFE8"/>
<dbReference type="GO" id="GO:0009089">
    <property type="term" value="P:lysine biosynthetic process via diaminopimelate"/>
    <property type="evidence" value="ECO:0007669"/>
    <property type="project" value="UniProtKB-UniRule"/>
</dbReference>
<keyword evidence="4 8" id="KW-0028">Amino-acid biosynthesis</keyword>
<dbReference type="Gene3D" id="3.10.310.10">
    <property type="entry name" value="Diaminopimelate Epimerase, Chain A, domain 1"/>
    <property type="match status" value="2"/>
</dbReference>
<dbReference type="GO" id="GO:0005829">
    <property type="term" value="C:cytosol"/>
    <property type="evidence" value="ECO:0007669"/>
    <property type="project" value="TreeGrafter"/>
</dbReference>
<comment type="similarity">
    <text evidence="2 8">Belongs to the diaminopimelate epimerase family.</text>
</comment>
<dbReference type="Proteomes" id="UP000824225">
    <property type="component" value="Unassembled WGS sequence"/>
</dbReference>
<dbReference type="HAMAP" id="MF_00197">
    <property type="entry name" value="DAP_epimerase"/>
    <property type="match status" value="1"/>
</dbReference>
<feature type="binding site" evidence="8">
    <location>
        <begin position="76"/>
        <end position="77"/>
    </location>
    <ligand>
        <name>substrate</name>
    </ligand>
</feature>
<comment type="subcellular location">
    <subcellularLocation>
        <location evidence="8">Cytoplasm</location>
    </subcellularLocation>
</comment>
<comment type="catalytic activity">
    <reaction evidence="7 8">
        <text>(2S,6S)-2,6-diaminopimelate = meso-2,6-diaminopimelate</text>
        <dbReference type="Rhea" id="RHEA:15393"/>
        <dbReference type="ChEBI" id="CHEBI:57609"/>
        <dbReference type="ChEBI" id="CHEBI:57791"/>
        <dbReference type="EC" id="5.1.1.7"/>
    </reaction>
</comment>
<feature type="binding site" evidence="8">
    <location>
        <position position="66"/>
    </location>
    <ligand>
        <name>substrate</name>
    </ligand>
</feature>
<dbReference type="GO" id="GO:0008837">
    <property type="term" value="F:diaminopimelate epimerase activity"/>
    <property type="evidence" value="ECO:0007669"/>
    <property type="project" value="UniProtKB-UniRule"/>
</dbReference>
<dbReference type="InterPro" id="IPR018510">
    <property type="entry name" value="DAP_epimerase_AS"/>
</dbReference>
<reference evidence="10" key="1">
    <citation type="journal article" date="2021" name="PeerJ">
        <title>Extensive microbial diversity within the chicken gut microbiome revealed by metagenomics and culture.</title>
        <authorList>
            <person name="Gilroy R."/>
            <person name="Ravi A."/>
            <person name="Getino M."/>
            <person name="Pursley I."/>
            <person name="Horton D.L."/>
            <person name="Alikhan N.F."/>
            <person name="Baker D."/>
            <person name="Gharbi K."/>
            <person name="Hall N."/>
            <person name="Watson M."/>
            <person name="Adriaenssens E.M."/>
            <person name="Foster-Nyarko E."/>
            <person name="Jarju S."/>
            <person name="Secka A."/>
            <person name="Antonio M."/>
            <person name="Oren A."/>
            <person name="Chaudhuri R.R."/>
            <person name="La Ragione R."/>
            <person name="Hildebrand F."/>
            <person name="Pallen M.J."/>
        </authorList>
    </citation>
    <scope>NUCLEOTIDE SEQUENCE</scope>
    <source>
        <strain evidence="10">CHK186-16707</strain>
    </source>
</reference>
<comment type="caution">
    <text evidence="10">The sequence shown here is derived from an EMBL/GenBank/DDBJ whole genome shotgun (WGS) entry which is preliminary data.</text>
</comment>
<feature type="binding site" evidence="8">
    <location>
        <begin position="215"/>
        <end position="216"/>
    </location>
    <ligand>
        <name>substrate</name>
    </ligand>
</feature>
<evidence type="ECO:0000256" key="4">
    <source>
        <dbReference type="ARBA" id="ARBA00022605"/>
    </source>
</evidence>
<keyword evidence="5 8" id="KW-0457">Lysine biosynthesis</keyword>
<dbReference type="NCBIfam" id="TIGR00652">
    <property type="entry name" value="DapF"/>
    <property type="match status" value="1"/>
</dbReference>
<feature type="active site" description="Proton donor" evidence="8">
    <location>
        <position position="75"/>
    </location>
</feature>
<feature type="binding site" evidence="8">
    <location>
        <position position="164"/>
    </location>
    <ligand>
        <name>substrate</name>
    </ligand>
</feature>
<dbReference type="InterPro" id="IPR001653">
    <property type="entry name" value="DAP_epimerase_DapF"/>
</dbReference>
<feature type="site" description="Could be important to modulate the pK values of the two catalytic cysteine residues" evidence="8">
    <location>
        <position position="215"/>
    </location>
</feature>
<dbReference type="PROSITE" id="PS01326">
    <property type="entry name" value="DAP_EPIMERASE"/>
    <property type="match status" value="1"/>
</dbReference>
<feature type="active site" evidence="9">
    <location>
        <position position="75"/>
    </location>
</feature>
<gene>
    <name evidence="8 10" type="primary">dapF</name>
    <name evidence="10" type="ORF">H9962_06450</name>
</gene>
<feature type="binding site" evidence="8">
    <location>
        <position position="11"/>
    </location>
    <ligand>
        <name>substrate</name>
    </ligand>
</feature>
<proteinExistence type="inferred from homology"/>
<dbReference type="SUPFAM" id="SSF54506">
    <property type="entry name" value="Diaminopimelate epimerase-like"/>
    <property type="match status" value="1"/>
</dbReference>
<sequence>MHFVKMHGLGNDYVYMDGFSTALPAGDAALKRLAVAVSDRHRGIGSDGLILILPSSVADIRMRMFNSDGSESEMCGNGIRCVGRYALTRGLISRSDPSVETGAGIRRLEIAENADRITVDMGEPEWFPAKIPLNPCLADGEDFIRRPLRVDGRNWEVTCLSVGNPHAVLFLPDIAGLDLERLGPLFEHHPLFPRRVNTEFIHVHSPESLDMRVWERGAGETRACGTGASAAAVAAMRCGLAARKVRMNLPGGPLDIEWRADNHIFMTGEAVTVFEGDWPD</sequence>
<evidence type="ECO:0000256" key="6">
    <source>
        <dbReference type="ARBA" id="ARBA00023235"/>
    </source>
</evidence>
<feature type="site" description="Could be important to modulate the pK values of the two catalytic cysteine residues" evidence="8">
    <location>
        <position position="166"/>
    </location>
</feature>
<dbReference type="PANTHER" id="PTHR31689">
    <property type="entry name" value="DIAMINOPIMELATE EPIMERASE, CHLOROPLASTIC"/>
    <property type="match status" value="1"/>
</dbReference>
<protein>
    <recommendedName>
        <fullName evidence="3 8">Diaminopimelate epimerase</fullName>
        <shortName evidence="8">DAP epimerase</shortName>
        <ecNumber evidence="3 8">5.1.1.7</ecNumber>
    </recommendedName>
    <alternativeName>
        <fullName evidence="8">PLP-independent amino acid racemase</fullName>
    </alternativeName>
</protein>
<evidence type="ECO:0000256" key="3">
    <source>
        <dbReference type="ARBA" id="ARBA00013080"/>
    </source>
</evidence>
<evidence type="ECO:0000256" key="7">
    <source>
        <dbReference type="ARBA" id="ARBA00051712"/>
    </source>
</evidence>
<reference evidence="10" key="2">
    <citation type="submission" date="2021-04" db="EMBL/GenBank/DDBJ databases">
        <authorList>
            <person name="Gilroy R."/>
        </authorList>
    </citation>
    <scope>NUCLEOTIDE SEQUENCE</scope>
    <source>
        <strain evidence="10">CHK186-16707</strain>
    </source>
</reference>
<keyword evidence="8" id="KW-0963">Cytoplasm</keyword>
<evidence type="ECO:0000256" key="1">
    <source>
        <dbReference type="ARBA" id="ARBA00005196"/>
    </source>
</evidence>
<name>A0A9D2HFE8_9BACT</name>
<evidence type="ECO:0000313" key="11">
    <source>
        <dbReference type="Proteomes" id="UP000824225"/>
    </source>
</evidence>
<comment type="pathway">
    <text evidence="1 8">Amino-acid biosynthesis; L-lysine biosynthesis via DAP pathway; DL-2,6-diaminopimelate from LL-2,6-diaminopimelate: step 1/1.</text>
</comment>
<comment type="function">
    <text evidence="8">Catalyzes the stereoinversion of LL-2,6-diaminopimelate (L,L-DAP) to meso-diaminopimelate (meso-DAP), a precursor of L-lysine and an essential component of the bacterial peptidoglycan.</text>
</comment>
<feature type="binding site" evidence="8">
    <location>
        <position position="197"/>
    </location>
    <ligand>
        <name>substrate</name>
    </ligand>
</feature>
<dbReference type="Pfam" id="PF01678">
    <property type="entry name" value="DAP_epimerase"/>
    <property type="match status" value="2"/>
</dbReference>
<feature type="binding site" evidence="8">
    <location>
        <begin position="225"/>
        <end position="226"/>
    </location>
    <ligand>
        <name>substrate</name>
    </ligand>
</feature>
<dbReference type="EC" id="5.1.1.7" evidence="3 8"/>
<evidence type="ECO:0000256" key="9">
    <source>
        <dbReference type="PROSITE-ProRule" id="PRU10125"/>
    </source>
</evidence>
<comment type="caution">
    <text evidence="8">Lacks conserved residue(s) required for the propagation of feature annotation.</text>
</comment>
<evidence type="ECO:0000256" key="8">
    <source>
        <dbReference type="HAMAP-Rule" id="MF_00197"/>
    </source>
</evidence>
<keyword evidence="6 8" id="KW-0413">Isomerase</keyword>
<dbReference type="EMBL" id="DXAN01000022">
    <property type="protein sequence ID" value="HJA08810.1"/>
    <property type="molecule type" value="Genomic_DNA"/>
</dbReference>
<dbReference type="PANTHER" id="PTHR31689:SF0">
    <property type="entry name" value="DIAMINOPIMELATE EPIMERASE"/>
    <property type="match status" value="1"/>
</dbReference>
<evidence type="ECO:0000313" key="10">
    <source>
        <dbReference type="EMBL" id="HJA08810.1"/>
    </source>
</evidence>
<evidence type="ECO:0000256" key="2">
    <source>
        <dbReference type="ARBA" id="ARBA00010219"/>
    </source>
</evidence>
<evidence type="ECO:0000256" key="5">
    <source>
        <dbReference type="ARBA" id="ARBA00023154"/>
    </source>
</evidence>